<feature type="compositionally biased region" description="Low complexity" evidence="7">
    <location>
        <begin position="62"/>
        <end position="83"/>
    </location>
</feature>
<organism evidence="9 10">
    <name type="scientific">Thecamonas trahens ATCC 50062</name>
    <dbReference type="NCBI Taxonomy" id="461836"/>
    <lineage>
        <taxon>Eukaryota</taxon>
        <taxon>Apusozoa</taxon>
        <taxon>Apusomonadida</taxon>
        <taxon>Apusomonadidae</taxon>
        <taxon>Thecamonas</taxon>
    </lineage>
</organism>
<dbReference type="SMART" id="SM01349">
    <property type="entry name" value="TOG"/>
    <property type="match status" value="2"/>
</dbReference>
<feature type="domain" description="C2HC/C3H-type" evidence="8">
    <location>
        <begin position="1221"/>
        <end position="1250"/>
    </location>
</feature>
<evidence type="ECO:0000256" key="5">
    <source>
        <dbReference type="ARBA" id="ARBA00023054"/>
    </source>
</evidence>
<dbReference type="Proteomes" id="UP000054408">
    <property type="component" value="Unassembled WGS sequence"/>
</dbReference>
<keyword evidence="3 6" id="KW-0863">Zinc-finger</keyword>
<feature type="region of interest" description="Disordered" evidence="7">
    <location>
        <begin position="1204"/>
        <end position="1224"/>
    </location>
</feature>
<evidence type="ECO:0000256" key="3">
    <source>
        <dbReference type="ARBA" id="ARBA00022771"/>
    </source>
</evidence>
<feature type="compositionally biased region" description="Basic residues" evidence="7">
    <location>
        <begin position="1266"/>
        <end position="1279"/>
    </location>
</feature>
<feature type="region of interest" description="Disordered" evidence="7">
    <location>
        <begin position="808"/>
        <end position="999"/>
    </location>
</feature>
<dbReference type="RefSeq" id="XP_013759370.1">
    <property type="nucleotide sequence ID" value="XM_013903916.1"/>
</dbReference>
<dbReference type="PROSITE" id="PS52027">
    <property type="entry name" value="ZF_C2HC_C3H"/>
    <property type="match status" value="3"/>
</dbReference>
<protein>
    <recommendedName>
        <fullName evidence="8">C2HC/C3H-type domain-containing protein</fullName>
    </recommendedName>
</protein>
<dbReference type="AlphaFoldDB" id="A0A0L0D7Z9"/>
<accession>A0A0L0D7Z9</accession>
<feature type="region of interest" description="Disordered" evidence="7">
    <location>
        <begin position="345"/>
        <end position="377"/>
    </location>
</feature>
<keyword evidence="5" id="KW-0175">Coiled coil</keyword>
<feature type="compositionally biased region" description="Low complexity" evidence="7">
    <location>
        <begin position="878"/>
        <end position="889"/>
    </location>
</feature>
<dbReference type="Gene3D" id="1.25.10.10">
    <property type="entry name" value="Leucine-rich Repeat Variant"/>
    <property type="match status" value="2"/>
</dbReference>
<comment type="similarity">
    <text evidence="1">Belongs to the ZC2HC1 family.</text>
</comment>
<dbReference type="InterPro" id="IPR016024">
    <property type="entry name" value="ARM-type_fold"/>
</dbReference>
<evidence type="ECO:0000256" key="1">
    <source>
        <dbReference type="ARBA" id="ARBA00010843"/>
    </source>
</evidence>
<feature type="region of interest" description="Disordered" evidence="7">
    <location>
        <begin position="1028"/>
        <end position="1126"/>
    </location>
</feature>
<keyword evidence="2" id="KW-0479">Metal-binding</keyword>
<dbReference type="SUPFAM" id="SSF48371">
    <property type="entry name" value="ARM repeat"/>
    <property type="match status" value="1"/>
</dbReference>
<dbReference type="InterPro" id="IPR011989">
    <property type="entry name" value="ARM-like"/>
</dbReference>
<evidence type="ECO:0000256" key="6">
    <source>
        <dbReference type="PROSITE-ProRule" id="PRU01371"/>
    </source>
</evidence>
<evidence type="ECO:0000313" key="9">
    <source>
        <dbReference type="EMBL" id="KNC47433.1"/>
    </source>
</evidence>
<feature type="compositionally biased region" description="Low complexity" evidence="7">
    <location>
        <begin position="33"/>
        <end position="47"/>
    </location>
</feature>
<dbReference type="PANTHER" id="PTHR14649">
    <property type="entry name" value="ZINC FINGER C2HC DOMAIN-CONTAINING PROTEIN 1C"/>
    <property type="match status" value="1"/>
</dbReference>
<feature type="compositionally biased region" description="Low complexity" evidence="7">
    <location>
        <begin position="824"/>
        <end position="836"/>
    </location>
</feature>
<dbReference type="eggNOG" id="KOG2933">
    <property type="taxonomic scope" value="Eukaryota"/>
</dbReference>
<feature type="region of interest" description="Disordered" evidence="7">
    <location>
        <begin position="621"/>
        <end position="755"/>
    </location>
</feature>
<proteinExistence type="inferred from homology"/>
<sequence>MAGSTLSHNGKTNSNSPTYMNDLASSLGIGGRSVSSASSSNDAPRSAHPVRRSAGSATRTPASGSLSATSSSTRLARNSSAASVATGSSRAGGFSSERESQLLVLLEDASYLRRSEGIEMLRSMLREVADQPEHGAHFVFSRPKELYSLIKARLCDPSWNVAHQTTLMVSELVAGLPSRALPGFLAVALPNIVHNLGDSKILIRKESLQALSALMLDSAYEAVGKNVVTALVRHGLLNSDLRVRLETALAIPALVVGYNPAIDFVQLIQALIGRLTDGSDDVIEAAEQALYHLRLELKSGFDAHLRRLTPQQRKAYTDHQALSLPRAPLGSVASLNASGSSVELAPAPSAVAPQQPQPDVSSPPATAPASPRRPATPDLAFGLVPDSVVAALENVDDWQTRASALEQLKHALANVADVTTLLPHLGPLIRVLTGPLLHDANFTIALTTLESLSELVHRAGFHINTHVPGVLVSLFNKLGDSKLVIRTTVMAIMMRLMAIVTPKPILAYLLKQLDHKSWRVRCDIVDIVIAAMLTFSDYTFDFRVLVNSLAKLLADPHERVAVLTLEAFALMESRTRGNEILRMLTTKADAATLHAVQDRCMAPADKLAVLGRNGLPQLPFLAPSPEAADMRPRRVRSAKVARPGSVSRAPLAIHPHDSSATRPAVERISPETTADTAASQPPRRRRISSAPRERTLRPKTPRRLPWEMGSRSRSQTRAATEKSSSSPKPDPGSHRPRPASVSRQGSVPAAMPWSENYPRRRVSGSVAQPVPSLSASIGPGVTVGRTASRRRVGDAAWDAFVRHSSLSSAAPVRSASFHSSSAGPLAPSRSPDASPAASPPPASRNRPRHFSPPPSSAPSSSASNPFSAPTQPVNVGLASPSPAASTPPARVYAPDFEYEHETSNADDLSATFDTGYNSTFDADNYATRPTNDSSLPSVSEDDGDDDGDTLSTNAFGDGVDDGDDDDSYTYTDDDSSGDAGYNPARYAEPDSPISLYPCNNCGRKFNAQSLARHEKVCQSVFSTKRKVFNATGGNPRPASSRPTTQPSRGPAPAREDPHPAPASPQQPRQRQRQRQPAPETRSPPEPARPLATPATTAHDERPVAAAKPQGTPASGLDPEAYAPPPPADQLQACSICGRTFAPHRIEKHETACRKASKARKPLSGTKRRRDLLAAEKSTKWREQHAEFIALVRNAKEVTAFEKAGGKLSDLPPPSPSSSSSSLVPCPHCTRKFSRQAAERHIPICANNENKPRPPPKTNRYADIARNRNRPLNRRPKTIT</sequence>
<evidence type="ECO:0000259" key="8">
    <source>
        <dbReference type="PROSITE" id="PS52027"/>
    </source>
</evidence>
<feature type="region of interest" description="Disordered" evidence="7">
    <location>
        <begin position="1242"/>
        <end position="1279"/>
    </location>
</feature>
<keyword evidence="10" id="KW-1185">Reference proteome</keyword>
<feature type="compositionally biased region" description="Low complexity" evidence="7">
    <location>
        <begin position="1065"/>
        <end position="1078"/>
    </location>
</feature>
<feature type="domain" description="C2HC/C3H-type" evidence="8">
    <location>
        <begin position="1129"/>
        <end position="1158"/>
    </location>
</feature>
<evidence type="ECO:0000256" key="7">
    <source>
        <dbReference type="SAM" id="MobiDB-lite"/>
    </source>
</evidence>
<dbReference type="EMBL" id="GL349447">
    <property type="protein sequence ID" value="KNC47433.1"/>
    <property type="molecule type" value="Genomic_DNA"/>
</dbReference>
<dbReference type="InterPro" id="IPR034085">
    <property type="entry name" value="TOG"/>
</dbReference>
<feature type="compositionally biased region" description="Basic and acidic residues" evidence="7">
    <location>
        <begin position="654"/>
        <end position="669"/>
    </location>
</feature>
<dbReference type="InterPro" id="IPR049899">
    <property type="entry name" value="Znf_C2HC_C3H"/>
</dbReference>
<feature type="compositionally biased region" description="Polar residues" evidence="7">
    <location>
        <begin position="911"/>
        <end position="937"/>
    </location>
</feature>
<dbReference type="eggNOG" id="KOG3940">
    <property type="taxonomic scope" value="Eukaryota"/>
</dbReference>
<feature type="region of interest" description="Disordered" evidence="7">
    <location>
        <begin position="1"/>
        <end position="93"/>
    </location>
</feature>
<dbReference type="OrthoDB" id="63891at2759"/>
<feature type="compositionally biased region" description="Acidic residues" evidence="7">
    <location>
        <begin position="958"/>
        <end position="976"/>
    </location>
</feature>
<evidence type="ECO:0000256" key="4">
    <source>
        <dbReference type="ARBA" id="ARBA00022833"/>
    </source>
</evidence>
<gene>
    <name evidence="9" type="ORF">AMSG_02451</name>
</gene>
<feature type="compositionally biased region" description="Polar residues" evidence="7">
    <location>
        <begin position="1"/>
        <end position="19"/>
    </location>
</feature>
<dbReference type="Gene3D" id="3.30.160.60">
    <property type="entry name" value="Classic Zinc Finger"/>
    <property type="match status" value="2"/>
</dbReference>
<dbReference type="InterPro" id="IPR026104">
    <property type="entry name" value="ZNF_C2HC_dom_1C"/>
</dbReference>
<feature type="compositionally biased region" description="Low complexity" evidence="7">
    <location>
        <begin position="857"/>
        <end position="869"/>
    </location>
</feature>
<evidence type="ECO:0000256" key="2">
    <source>
        <dbReference type="ARBA" id="ARBA00022723"/>
    </source>
</evidence>
<feature type="domain" description="C2HC/C3H-type" evidence="8">
    <location>
        <begin position="994"/>
        <end position="1023"/>
    </location>
</feature>
<feature type="compositionally biased region" description="Acidic residues" evidence="7">
    <location>
        <begin position="939"/>
        <end position="948"/>
    </location>
</feature>
<dbReference type="PANTHER" id="PTHR14649:SF1">
    <property type="entry name" value="ZINC FINGER C2HC DOMAIN-CONTAINING PROTEIN 1C"/>
    <property type="match status" value="1"/>
</dbReference>
<dbReference type="Pfam" id="PF13913">
    <property type="entry name" value="zf-C2HC_2"/>
    <property type="match status" value="3"/>
</dbReference>
<name>A0A0L0D7Z9_THETB</name>
<dbReference type="GO" id="GO:0008270">
    <property type="term" value="F:zinc ion binding"/>
    <property type="evidence" value="ECO:0007669"/>
    <property type="project" value="UniProtKB-KW"/>
</dbReference>
<evidence type="ECO:0000313" key="10">
    <source>
        <dbReference type="Proteomes" id="UP000054408"/>
    </source>
</evidence>
<dbReference type="GeneID" id="25562131"/>
<keyword evidence="4" id="KW-0862">Zinc</keyword>
<reference evidence="9 10" key="1">
    <citation type="submission" date="2010-05" db="EMBL/GenBank/DDBJ databases">
        <title>The Genome Sequence of Thecamonas trahens ATCC 50062.</title>
        <authorList>
            <consortium name="The Broad Institute Genome Sequencing Platform"/>
            <person name="Russ C."/>
            <person name="Cuomo C."/>
            <person name="Shea T."/>
            <person name="Young S.K."/>
            <person name="Zeng Q."/>
            <person name="Koehrsen M."/>
            <person name="Haas B."/>
            <person name="Borodovsky M."/>
            <person name="Guigo R."/>
            <person name="Alvarado L."/>
            <person name="Berlin A."/>
            <person name="Bochicchio J."/>
            <person name="Borenstein D."/>
            <person name="Chapman S."/>
            <person name="Chen Z."/>
            <person name="Freedman E."/>
            <person name="Gellesch M."/>
            <person name="Goldberg J."/>
            <person name="Griggs A."/>
            <person name="Gujja S."/>
            <person name="Heilman E."/>
            <person name="Heiman D."/>
            <person name="Hepburn T."/>
            <person name="Howarth C."/>
            <person name="Jen D."/>
            <person name="Larson L."/>
            <person name="Mehta T."/>
            <person name="Park D."/>
            <person name="Pearson M."/>
            <person name="Roberts A."/>
            <person name="Saif S."/>
            <person name="Shenoy N."/>
            <person name="Sisk P."/>
            <person name="Stolte C."/>
            <person name="Sykes S."/>
            <person name="Thomson T."/>
            <person name="Walk T."/>
            <person name="White J."/>
            <person name="Yandava C."/>
            <person name="Burger G."/>
            <person name="Gray M.W."/>
            <person name="Holland P.W.H."/>
            <person name="King N."/>
            <person name="Lang F.B.F."/>
            <person name="Roger A.J."/>
            <person name="Ruiz-Trillo I."/>
            <person name="Lander E."/>
            <person name="Nusbaum C."/>
        </authorList>
    </citation>
    <scope>NUCLEOTIDE SEQUENCE [LARGE SCALE GENOMIC DNA]</scope>
    <source>
        <strain evidence="9 10">ATCC 50062</strain>
    </source>
</reference>